<gene>
    <name evidence="1" type="ORF">DAPPUDRAFT_270399</name>
</gene>
<evidence type="ECO:0000313" key="1">
    <source>
        <dbReference type="EMBL" id="EFX62450.1"/>
    </source>
</evidence>
<dbReference type="KEGG" id="dpx:DAPPUDRAFT_270399"/>
<dbReference type="InParanoid" id="E9I0N0"/>
<accession>E9I0N0</accession>
<feature type="non-terminal residue" evidence="1">
    <location>
        <position position="75"/>
    </location>
</feature>
<dbReference type="AlphaFoldDB" id="E9I0N0"/>
<dbReference type="Proteomes" id="UP000000305">
    <property type="component" value="Unassembled WGS sequence"/>
</dbReference>
<name>E9I0N0_DAPPU</name>
<keyword evidence="2" id="KW-1185">Reference proteome</keyword>
<proteinExistence type="predicted"/>
<reference evidence="1 2" key="1">
    <citation type="journal article" date="2011" name="Science">
        <title>The ecoresponsive genome of Daphnia pulex.</title>
        <authorList>
            <person name="Colbourne J.K."/>
            <person name="Pfrender M.E."/>
            <person name="Gilbert D."/>
            <person name="Thomas W.K."/>
            <person name="Tucker A."/>
            <person name="Oakley T.H."/>
            <person name="Tokishita S."/>
            <person name="Aerts A."/>
            <person name="Arnold G.J."/>
            <person name="Basu M.K."/>
            <person name="Bauer D.J."/>
            <person name="Caceres C.E."/>
            <person name="Carmel L."/>
            <person name="Casola C."/>
            <person name="Choi J.H."/>
            <person name="Detter J.C."/>
            <person name="Dong Q."/>
            <person name="Dusheyko S."/>
            <person name="Eads B.D."/>
            <person name="Frohlich T."/>
            <person name="Geiler-Samerotte K.A."/>
            <person name="Gerlach D."/>
            <person name="Hatcher P."/>
            <person name="Jogdeo S."/>
            <person name="Krijgsveld J."/>
            <person name="Kriventseva E.V."/>
            <person name="Kultz D."/>
            <person name="Laforsch C."/>
            <person name="Lindquist E."/>
            <person name="Lopez J."/>
            <person name="Manak J.R."/>
            <person name="Muller J."/>
            <person name="Pangilinan J."/>
            <person name="Patwardhan R.P."/>
            <person name="Pitluck S."/>
            <person name="Pritham E.J."/>
            <person name="Rechtsteiner A."/>
            <person name="Rho M."/>
            <person name="Rogozin I.B."/>
            <person name="Sakarya O."/>
            <person name="Salamov A."/>
            <person name="Schaack S."/>
            <person name="Shapiro H."/>
            <person name="Shiga Y."/>
            <person name="Skalitzky C."/>
            <person name="Smith Z."/>
            <person name="Souvorov A."/>
            <person name="Sung W."/>
            <person name="Tang Z."/>
            <person name="Tsuchiya D."/>
            <person name="Tu H."/>
            <person name="Vos H."/>
            <person name="Wang M."/>
            <person name="Wolf Y.I."/>
            <person name="Yamagata H."/>
            <person name="Yamada T."/>
            <person name="Ye Y."/>
            <person name="Shaw J.R."/>
            <person name="Andrews J."/>
            <person name="Crease T.J."/>
            <person name="Tang H."/>
            <person name="Lucas S.M."/>
            <person name="Robertson H.M."/>
            <person name="Bork P."/>
            <person name="Koonin E.V."/>
            <person name="Zdobnov E.M."/>
            <person name="Grigoriev I.V."/>
            <person name="Lynch M."/>
            <person name="Boore J.L."/>
        </authorList>
    </citation>
    <scope>NUCLEOTIDE SEQUENCE [LARGE SCALE GENOMIC DNA]</scope>
</reference>
<dbReference type="HOGENOM" id="CLU_2678055_0_0_1"/>
<evidence type="ECO:0000313" key="2">
    <source>
        <dbReference type="Proteomes" id="UP000000305"/>
    </source>
</evidence>
<protein>
    <submittedName>
        <fullName evidence="1">Uncharacterized protein</fullName>
    </submittedName>
</protein>
<organism evidence="1 2">
    <name type="scientific">Daphnia pulex</name>
    <name type="common">Water flea</name>
    <dbReference type="NCBI Taxonomy" id="6669"/>
    <lineage>
        <taxon>Eukaryota</taxon>
        <taxon>Metazoa</taxon>
        <taxon>Ecdysozoa</taxon>
        <taxon>Arthropoda</taxon>
        <taxon>Crustacea</taxon>
        <taxon>Branchiopoda</taxon>
        <taxon>Diplostraca</taxon>
        <taxon>Cladocera</taxon>
        <taxon>Anomopoda</taxon>
        <taxon>Daphniidae</taxon>
        <taxon>Daphnia</taxon>
    </lineage>
</organism>
<sequence length="75" mass="8725">MMSRLKYHHNALRLDKRLKAKEVSWRCAGALYSIEWNRKKKNGHPFEIYSLPDSQVSVSTCRLRTPSPPSEAKPK</sequence>
<dbReference type="EMBL" id="GL733584">
    <property type="protein sequence ID" value="EFX62450.1"/>
    <property type="molecule type" value="Genomic_DNA"/>
</dbReference>